<evidence type="ECO:0000256" key="2">
    <source>
        <dbReference type="ARBA" id="ARBA00022737"/>
    </source>
</evidence>
<dbReference type="PROSITE" id="PS50294">
    <property type="entry name" value="WD_REPEATS_REGION"/>
    <property type="match status" value="1"/>
</dbReference>
<dbReference type="Gene3D" id="2.130.10.10">
    <property type="entry name" value="YVTN repeat-like/Quinoprotein amine dehydrogenase"/>
    <property type="match status" value="2"/>
</dbReference>
<feature type="repeat" description="WD" evidence="3">
    <location>
        <begin position="96"/>
        <end position="128"/>
    </location>
</feature>
<dbReference type="Proteomes" id="UP001057522">
    <property type="component" value="Unassembled WGS sequence"/>
</dbReference>
<dbReference type="PANTHER" id="PTHR19857:SF8">
    <property type="entry name" value="ANGIO-ASSOCIATED MIGRATORY CELL PROTEIN"/>
    <property type="match status" value="1"/>
</dbReference>
<name>A0ABT0TUD1_9HELI</name>
<evidence type="ECO:0000313" key="5">
    <source>
        <dbReference type="Proteomes" id="UP001057522"/>
    </source>
</evidence>
<protein>
    <submittedName>
        <fullName evidence="4">WD40 repeat domain-containing protein</fullName>
    </submittedName>
</protein>
<organism evidence="4 5">
    <name type="scientific">Helicobacter colisuis</name>
    <dbReference type="NCBI Taxonomy" id="2949739"/>
    <lineage>
        <taxon>Bacteria</taxon>
        <taxon>Pseudomonadati</taxon>
        <taxon>Campylobacterota</taxon>
        <taxon>Epsilonproteobacteria</taxon>
        <taxon>Campylobacterales</taxon>
        <taxon>Helicobacteraceae</taxon>
        <taxon>Helicobacter</taxon>
    </lineage>
</organism>
<comment type="caution">
    <text evidence="4">The sequence shown here is derived from an EMBL/GenBank/DDBJ whole genome shotgun (WGS) entry which is preliminary data.</text>
</comment>
<proteinExistence type="predicted"/>
<dbReference type="InterPro" id="IPR036322">
    <property type="entry name" value="WD40_repeat_dom_sf"/>
</dbReference>
<dbReference type="RefSeq" id="WP_250604264.1">
    <property type="nucleotide sequence ID" value="NZ_JAMOKX010000004.1"/>
</dbReference>
<dbReference type="Pfam" id="PF00400">
    <property type="entry name" value="WD40"/>
    <property type="match status" value="1"/>
</dbReference>
<dbReference type="InterPro" id="IPR051179">
    <property type="entry name" value="WD_repeat_multifunction"/>
</dbReference>
<dbReference type="EMBL" id="JAMOKX010000004">
    <property type="protein sequence ID" value="MCL9819536.1"/>
    <property type="molecule type" value="Genomic_DNA"/>
</dbReference>
<gene>
    <name evidence="4" type="ORF">NCR95_05040</name>
</gene>
<evidence type="ECO:0000313" key="4">
    <source>
        <dbReference type="EMBL" id="MCL9819536.1"/>
    </source>
</evidence>
<keyword evidence="1 3" id="KW-0853">WD repeat</keyword>
<keyword evidence="2" id="KW-0677">Repeat</keyword>
<dbReference type="SMART" id="SM00320">
    <property type="entry name" value="WD40"/>
    <property type="match status" value="3"/>
</dbReference>
<evidence type="ECO:0000256" key="1">
    <source>
        <dbReference type="ARBA" id="ARBA00022574"/>
    </source>
</evidence>
<dbReference type="PROSITE" id="PS50082">
    <property type="entry name" value="WD_REPEATS_2"/>
    <property type="match status" value="1"/>
</dbReference>
<evidence type="ECO:0000256" key="3">
    <source>
        <dbReference type="PROSITE-ProRule" id="PRU00221"/>
    </source>
</evidence>
<keyword evidence="5" id="KW-1185">Reference proteome</keyword>
<dbReference type="PANTHER" id="PTHR19857">
    <property type="entry name" value="MITOCHONDRIAL DIVISION PROTEIN 1-RELATED"/>
    <property type="match status" value="1"/>
</dbReference>
<sequence>MAIPKVTHQLQGSILSISPCKDLTFCIDNTFYIAKINQNLKNIVNFQIIKNIEPPHRYSHAFGISPDAYFCISLVGEKKTLIIRLDDSNIKHIATLDDHDGDIESCGFSNNGKYLATGGQDGRVFLYEDNNFLPTASLLARSDYISTIRFSKSNEFIAISGFDKFTMIFDILRHKIAFNFVTNDVVEDSCFFSNDEKLLLVLRNNSSIVFSLKEGKILSQEYLFAFWPTCIALDEEENYALIGTRSDILYIISLKDNSKVMEIKTEHAGIASIAFCHGFLYIGCIDGALLIFDYNEGKEDLKDAFAIKDYKKAREAIEKNVFLSIHPLTKIFDEVWPDILNQAIILLNQDEIDKAIEITAPFIVSQSKKNEFDFYLSQKDGVKTFLELIDKKDFIKAYEMVKTTKFLVKTQAYEKLENIWNKAFFNAKKLLIENAKINQKLAEQYLAPFENTPKKELIVQLLRNSDVFAKADNLIKNQNFKEYFSLTFQFSFLRETDLYKKVLLLGEKMLTNLIELEKNFQYQEARKLAETLLVFPNLKRSANEKIVLMQQKENFLEAIEKKDIKKVYTLVDDIESLRSMRQFKDFTKDFLKLYEEAKPYAYTGNAQHIRVIFGEYMEINYWIDKIASLMKIAYLKQINNALNEIQVNWLITIKRYYERFGKSAEIIKLLQNHSSKAILDEFEGDGESDGYRYHSFVDNIVIYLVQKES</sequence>
<dbReference type="SUPFAM" id="SSF50978">
    <property type="entry name" value="WD40 repeat-like"/>
    <property type="match status" value="1"/>
</dbReference>
<dbReference type="InterPro" id="IPR001680">
    <property type="entry name" value="WD40_rpt"/>
</dbReference>
<dbReference type="InterPro" id="IPR015943">
    <property type="entry name" value="WD40/YVTN_repeat-like_dom_sf"/>
</dbReference>
<accession>A0ABT0TUD1</accession>
<reference evidence="4" key="1">
    <citation type="submission" date="2022-06" db="EMBL/GenBank/DDBJ databases">
        <title>Helicobacter colisuis sp. nov.</title>
        <authorList>
            <person name="Papic B."/>
            <person name="Gruntar I."/>
        </authorList>
    </citation>
    <scope>NUCLEOTIDE SEQUENCE</scope>
    <source>
        <strain evidence="4">11154-15</strain>
    </source>
</reference>